<accession>A0AAD7U0B5</accession>
<reference evidence="1" key="1">
    <citation type="submission" date="2022-11" db="EMBL/GenBank/DDBJ databases">
        <title>Genome Sequence of Cubamyces cubensis.</title>
        <authorList>
            <person name="Buettner E."/>
        </authorList>
    </citation>
    <scope>NUCLEOTIDE SEQUENCE</scope>
    <source>
        <strain evidence="1">MPL-01</strain>
    </source>
</reference>
<dbReference type="Proteomes" id="UP001215151">
    <property type="component" value="Unassembled WGS sequence"/>
</dbReference>
<dbReference type="AlphaFoldDB" id="A0AAD7U0B5"/>
<evidence type="ECO:0000313" key="1">
    <source>
        <dbReference type="EMBL" id="KAJ8494785.1"/>
    </source>
</evidence>
<evidence type="ECO:0000313" key="2">
    <source>
        <dbReference type="Proteomes" id="UP001215151"/>
    </source>
</evidence>
<dbReference type="EMBL" id="JAPEVG010000032">
    <property type="protein sequence ID" value="KAJ8494785.1"/>
    <property type="molecule type" value="Genomic_DNA"/>
</dbReference>
<sequence>MRGLRPSSLDKYTSLESLELYVGLDDFMMRQFARLPDLLAGLPRPGSLRALTLYAPFEAAFSHPNSFDVFARVDDVLFGHRVQYDGSAGLPAPGASSGENGESKGHFDALDQVTIVFQHTRALDERDREEADWCQHLHMRKAGELGKMSLGKYPPEPYPAPFSGKLYLPICYMGDDYARTVKFTEGQDLNLLVYQFYNAPPDADYDGPNFVTPHKPALKRHEHMGPAPHVTGFRFDAAERTARIEWWDAYVQALWIGRRTWRIEVYFDDAVGGWVSRPRGDFDRAPDLERYMGP</sequence>
<name>A0AAD7U0B5_9APHY</name>
<protein>
    <submittedName>
        <fullName evidence="1">Uncharacterized protein</fullName>
    </submittedName>
</protein>
<comment type="caution">
    <text evidence="1">The sequence shown here is derived from an EMBL/GenBank/DDBJ whole genome shotgun (WGS) entry which is preliminary data.</text>
</comment>
<keyword evidence="2" id="KW-1185">Reference proteome</keyword>
<gene>
    <name evidence="1" type="ORF">ONZ51_g2124</name>
</gene>
<proteinExistence type="predicted"/>
<organism evidence="1 2">
    <name type="scientific">Trametes cubensis</name>
    <dbReference type="NCBI Taxonomy" id="1111947"/>
    <lineage>
        <taxon>Eukaryota</taxon>
        <taxon>Fungi</taxon>
        <taxon>Dikarya</taxon>
        <taxon>Basidiomycota</taxon>
        <taxon>Agaricomycotina</taxon>
        <taxon>Agaricomycetes</taxon>
        <taxon>Polyporales</taxon>
        <taxon>Polyporaceae</taxon>
        <taxon>Trametes</taxon>
    </lineage>
</organism>